<gene>
    <name evidence="3" type="ORF">LARSCL_LOCUS15382</name>
</gene>
<feature type="compositionally biased region" description="Polar residues" evidence="1">
    <location>
        <begin position="2500"/>
        <end position="2510"/>
    </location>
</feature>
<feature type="compositionally biased region" description="Basic residues" evidence="1">
    <location>
        <begin position="1120"/>
        <end position="1135"/>
    </location>
</feature>
<feature type="compositionally biased region" description="Basic residues" evidence="1">
    <location>
        <begin position="850"/>
        <end position="860"/>
    </location>
</feature>
<feature type="compositionally biased region" description="Basic and acidic residues" evidence="1">
    <location>
        <begin position="1086"/>
        <end position="1119"/>
    </location>
</feature>
<feature type="compositionally biased region" description="Basic and acidic residues" evidence="1">
    <location>
        <begin position="386"/>
        <end position="445"/>
    </location>
</feature>
<keyword evidence="2" id="KW-0732">Signal</keyword>
<evidence type="ECO:0000256" key="1">
    <source>
        <dbReference type="SAM" id="MobiDB-lite"/>
    </source>
</evidence>
<proteinExistence type="predicted"/>
<sequence length="2520" mass="294458">MQRSTMLLRIFLCLTFVVALSNVQGRPASEDSENDGYYDIVYYYTMDSMEESGSNYEMSEDSSFSYSSSGSSWREGQSDDEFSQRGGKGQNSQTKEMSYGSEGGSKGGGEGKDKQKRSNEVDNSSSGSKSPKEDDISRRKSHSDAGGYEETFYSSQESMSEAEYNTESKSGSHRRRSNSMSRAWDENGNNNGESQSTDVTKRGNKNENNKNARSGSETSKTSEEESNFESASSNQRNKQTSRKSTDMTRRGMNGKENYSDDDKSGNKAEKKEVKGDNKKDREGLENGDKSPKEKKTESLKENPQPENDKSPNRHGKSEKNYRTGGSYSEYTSKEDDTYDSSERRQRSNRHYHKSTDRSKGNGDDQDHKTKTNQKNNNRTDDDDENGNEKSAKTSKNENSPHELGKKSRNSKDDDNIAGKKPGHQKDDDKNTGKKPGHPKDEDKEKQKHGKPSKDSNASNEDDDSKTKPKGKKPNNDGKKPQGPNGKPKSDGKQPSDKTGEKKIPHKPGGRDTKNSSEQDDTSQSSEKSGHGGKPGEKKPEHKPGHKKPSDDDENKDGKKPKNPSGDDKSPHGPGNKPGHPKDDDKKPGNKPDHPKNGDKKKPKHGKPGKDSNTSDENDDSKGKPKGKKPNHDGKRLQDPNGKPKPGGKNPSDKTGEKKKPHKPGGTDIEHSSEEDDSSESSESNRRHKHHHHESSEKSGYGGKPGDKKPKHKPGHKKPLDDDDDNDDNEIGKKGRKTSHDDKMPDDKTPGRIPSHSKDGHKKKPNFGQSGKDSDESDEDDDSTGKPRSKDKNDKPKSGGKRRHGSKDKPKRGNNKASHKSDTKKPQEHGGTDTEYSSEEDDSFESSETRNRHKNHQHKLLSKSGRGKNPEYSKQKPEDENPSNKNGDNENNKPKNNGKMPSKGNKRHSPHHFDEDDDSNYNSDEDDSSENSVRSHKDRRHRHKSNIQKGKHGDKYSKHKHETRKPSDDVHQDSKHDKIPRQKHEHPKNKKNLHAKDDNDSDESDEEHKGRNGKDLKHRKDHKKPGKVKKTPEKDKNKLRPSQHGKKPKEHHRHSKKTDGNSYQSSEEFDLSDESENNIRRKRHEHRSFDRQGNKDDKKHYGHHKHEDFSKNGRRQDDNKKKPKHHHDHQGKKRKWDKKEDGSDSDKVDEKESKHPGHHESYKGDKTGRKHQEPEGHKKKSDKINPSKSDDKKERNSRHGRNRGNDSNDDIDFESNYKEIHNFFKDLTFEKFQRNKKIQKNFYKYFRFNAKSKSVFSFMKLCFQSSKVPTGFGKHFDPIFKRILQKKPAEIPDDYYKQFIIKVFGSNKHDFGKRYKRIYKFLKHLKYEDVQTEDNMEKFYKYFKFYPENENVFKFIKHCFRNSKKPVDFNKKFSPILNIILQTDLSPVLDKYYPIFVNILFGKNQDHNPDENGGDDDSNSNNDDDIDFESNYKELHNFFKDLTFEKFQRNKKIQKNFYKYFRFNAKSKSVFSFMKLCFQSSKVPTGFGKHFAPIFKRILQKKPAEIPDDYYKQFIIKVFGSNKHDFGKRYKRIYKFLKHLKYEDVQTEDNMEKFYKYFKFYPENENVFKFIKHCFRNSKKPVDFNKKFSPILNIILQTDLSPVLDKYYPIFVNILFGKNQDHNPDENGGDDDSNSNNDDDIDFESNYKEIHNFFKDLTFEKFQRSKKIQKNFYKYFRFNAKSKSVFSFMKLCFQSSKVPTGFGKHFAPIFKRILQKKPAEIPDDYYKQFIIKVFGSNKHNFGKRYKRIYKFLKHLKYEDVQTEDNMEKFYKYFKFYPENENVFKFIKHCFRNSKKPVDFDKKFSPILNIILKIDFSPVLDKYYTIFTNLIFGRNSNNKGDIKDDGNDSNKDMNENTGDVDYNTNYPKIFDFFSSISFEDLQNKEKMQKFYHFFHFECKSESVFDFLKFCFQSSEKPSNFGILFTPILNVILNFNLEEIPDIYYTMVTNNFSINNKGYKSDFGEDYDKIYNFLINLSYAELQTKENWEKFFTIFGFYPVSESMWDYIKYCFQYSEKPANLETNFHRCINAIFKSNFEITIKFYIDFAKYLFGESQLNYRDNYDAVYKFMKDLSFEDAQDGDNWDTFYYYFQCYPASESMFKIFKYCYQHEQKPANFDANFLSVLKAVFNATSEDVFDNLYNIFDKNLFGDDNNNNQQDFGANYDSIYKFLKKLNFDDAQTNENRQKFFSFFHFYPESESEVEYMKYCFQYADKPALFEVNFEKAYNSVLSLGSGEVPTHLYTQFAKNLFGGKNQFYKGKYDEVHKFMEGLKYEDMETPENWDLFYYYFECYPVSESLFDFIKFCFRNDEAPVNFYTNFDNCLKLIFDSDVDDVSDDLYLTFIKNLFNGNIYKAIYYFLKNLTFEEVKKPYFREIFYYYFKFYPKNPSLFDYIKFCFQHAEKPVNFEKNFQATLGSYLDSGDEQVSDDLREKFMYNLFGDKSDGQSEWYDFGFNQMLDEGDEQNDSEGSNYGDSGDNNYGDSGDNNGYSWNNGNVGENSNENQDGNSNSGNDQNYYQYYEWYY</sequence>
<feature type="compositionally biased region" description="Basic and acidic residues" evidence="1">
    <location>
        <begin position="487"/>
        <end position="516"/>
    </location>
</feature>
<feature type="compositionally biased region" description="Basic and acidic residues" evidence="1">
    <location>
        <begin position="729"/>
        <end position="749"/>
    </location>
</feature>
<dbReference type="Proteomes" id="UP001497382">
    <property type="component" value="Unassembled WGS sequence"/>
</dbReference>
<feature type="compositionally biased region" description="Basic residues" evidence="1">
    <location>
        <begin position="1038"/>
        <end position="1055"/>
    </location>
</feature>
<keyword evidence="4" id="KW-1185">Reference proteome</keyword>
<feature type="compositionally biased region" description="Basic and acidic residues" evidence="1">
    <location>
        <begin position="1005"/>
        <end position="1014"/>
    </location>
</feature>
<feature type="compositionally biased region" description="Basic and acidic residues" evidence="1">
    <location>
        <begin position="257"/>
        <end position="300"/>
    </location>
</feature>
<feature type="compositionally biased region" description="Basic and acidic residues" evidence="1">
    <location>
        <begin position="818"/>
        <end position="831"/>
    </location>
</feature>
<feature type="compositionally biased region" description="Basic and acidic residues" evidence="1">
    <location>
        <begin position="1136"/>
        <end position="1193"/>
    </location>
</feature>
<feature type="region of interest" description="Disordered" evidence="1">
    <location>
        <begin position="2456"/>
        <end position="2510"/>
    </location>
</feature>
<feature type="compositionally biased region" description="Low complexity" evidence="1">
    <location>
        <begin position="893"/>
        <end position="902"/>
    </location>
</feature>
<feature type="chain" id="PRO_5043965473" evidence="2">
    <location>
        <begin position="26"/>
        <end position="2520"/>
    </location>
</feature>
<feature type="compositionally biased region" description="Polar residues" evidence="1">
    <location>
        <begin position="187"/>
        <end position="198"/>
    </location>
</feature>
<feature type="compositionally biased region" description="Basic and acidic residues" evidence="1">
    <location>
        <begin position="353"/>
        <end position="369"/>
    </location>
</feature>
<reference evidence="3 4" key="1">
    <citation type="submission" date="2024-04" db="EMBL/GenBank/DDBJ databases">
        <authorList>
            <person name="Rising A."/>
            <person name="Reimegard J."/>
            <person name="Sonavane S."/>
            <person name="Akerstrom W."/>
            <person name="Nylinder S."/>
            <person name="Hedman E."/>
            <person name="Kallberg Y."/>
        </authorList>
    </citation>
    <scope>NUCLEOTIDE SEQUENCE [LARGE SCALE GENOMIC DNA]</scope>
</reference>
<evidence type="ECO:0000256" key="2">
    <source>
        <dbReference type="SAM" id="SignalP"/>
    </source>
</evidence>
<feature type="compositionally biased region" description="Acidic residues" evidence="1">
    <location>
        <begin position="835"/>
        <end position="844"/>
    </location>
</feature>
<feature type="compositionally biased region" description="Basic and acidic residues" evidence="1">
    <location>
        <begin position="109"/>
        <end position="120"/>
    </location>
</feature>
<feature type="compositionally biased region" description="Basic and acidic residues" evidence="1">
    <location>
        <begin position="527"/>
        <end position="542"/>
    </location>
</feature>
<feature type="compositionally biased region" description="Basic residues" evidence="1">
    <location>
        <begin position="982"/>
        <end position="992"/>
    </location>
</feature>
<feature type="compositionally biased region" description="Basic and acidic residues" evidence="1">
    <location>
        <begin position="555"/>
        <end position="570"/>
    </location>
</feature>
<organism evidence="3 4">
    <name type="scientific">Larinioides sclopetarius</name>
    <dbReference type="NCBI Taxonomy" id="280406"/>
    <lineage>
        <taxon>Eukaryota</taxon>
        <taxon>Metazoa</taxon>
        <taxon>Ecdysozoa</taxon>
        <taxon>Arthropoda</taxon>
        <taxon>Chelicerata</taxon>
        <taxon>Arachnida</taxon>
        <taxon>Araneae</taxon>
        <taxon>Araneomorphae</taxon>
        <taxon>Entelegynae</taxon>
        <taxon>Araneoidea</taxon>
        <taxon>Araneidae</taxon>
        <taxon>Larinioides</taxon>
    </lineage>
</organism>
<name>A0AAV2AYP9_9ARAC</name>
<protein>
    <submittedName>
        <fullName evidence="3">Uncharacterized protein</fullName>
    </submittedName>
</protein>
<feature type="signal peptide" evidence="2">
    <location>
        <begin position="1"/>
        <end position="25"/>
    </location>
</feature>
<feature type="compositionally biased region" description="Basic and acidic residues" evidence="1">
    <location>
        <begin position="867"/>
        <end position="878"/>
    </location>
</feature>
<feature type="compositionally biased region" description="Acidic residues" evidence="1">
    <location>
        <begin position="1066"/>
        <end position="1075"/>
    </location>
</feature>
<feature type="compositionally biased region" description="Basic residues" evidence="1">
    <location>
        <begin position="1015"/>
        <end position="1028"/>
    </location>
</feature>
<feature type="compositionally biased region" description="Acidic residues" evidence="1">
    <location>
        <begin position="914"/>
        <end position="928"/>
    </location>
</feature>
<evidence type="ECO:0000313" key="4">
    <source>
        <dbReference type="Proteomes" id="UP001497382"/>
    </source>
</evidence>
<feature type="compositionally biased region" description="Basic and acidic residues" evidence="1">
    <location>
        <begin position="579"/>
        <end position="599"/>
    </location>
</feature>
<evidence type="ECO:0000313" key="3">
    <source>
        <dbReference type="EMBL" id="CAL1288495.1"/>
    </source>
</evidence>
<feature type="compositionally biased region" description="Basic and acidic residues" evidence="1">
    <location>
        <begin position="306"/>
        <end position="321"/>
    </location>
</feature>
<feature type="compositionally biased region" description="Basic and acidic residues" evidence="1">
    <location>
        <begin position="199"/>
        <end position="210"/>
    </location>
</feature>
<accession>A0AAV2AYP9</accession>
<feature type="compositionally biased region" description="Basic and acidic residues" evidence="1">
    <location>
        <begin position="331"/>
        <end position="345"/>
    </location>
</feature>
<feature type="compositionally biased region" description="Basic and acidic residues" evidence="1">
    <location>
        <begin position="782"/>
        <end position="796"/>
    </location>
</feature>
<feature type="compositionally biased region" description="Basic residues" evidence="1">
    <location>
        <begin position="933"/>
        <end position="949"/>
    </location>
</feature>
<feature type="compositionally biased region" description="Basic residues" evidence="1">
    <location>
        <begin position="797"/>
        <end position="817"/>
    </location>
</feature>
<feature type="region of interest" description="Disordered" evidence="1">
    <location>
        <begin position="52"/>
        <end position="1211"/>
    </location>
</feature>
<feature type="compositionally biased region" description="Polar residues" evidence="1">
    <location>
        <begin position="152"/>
        <end position="169"/>
    </location>
</feature>
<comment type="caution">
    <text evidence="3">The sequence shown here is derived from an EMBL/GenBank/DDBJ whole genome shotgun (WGS) entry which is preliminary data.</text>
</comment>
<feature type="compositionally biased region" description="Low complexity" evidence="1">
    <location>
        <begin position="2463"/>
        <end position="2499"/>
    </location>
</feature>
<feature type="compositionally biased region" description="Low complexity" evidence="1">
    <location>
        <begin position="61"/>
        <end position="72"/>
    </location>
</feature>
<dbReference type="EMBL" id="CAXIEN010000232">
    <property type="protein sequence ID" value="CAL1288495.1"/>
    <property type="molecule type" value="Genomic_DNA"/>
</dbReference>
<feature type="compositionally biased region" description="Basic and acidic residues" evidence="1">
    <location>
        <begin position="963"/>
        <end position="981"/>
    </location>
</feature>